<dbReference type="AlphaFoldDB" id="A0A6J6YDU2"/>
<keyword evidence="1" id="KW-1133">Transmembrane helix</keyword>
<evidence type="ECO:0000313" key="2">
    <source>
        <dbReference type="EMBL" id="CAB4807590.1"/>
    </source>
</evidence>
<proteinExistence type="predicted"/>
<feature type="transmembrane region" description="Helical" evidence="1">
    <location>
        <begin position="40"/>
        <end position="60"/>
    </location>
</feature>
<organism evidence="2">
    <name type="scientific">freshwater metagenome</name>
    <dbReference type="NCBI Taxonomy" id="449393"/>
    <lineage>
        <taxon>unclassified sequences</taxon>
        <taxon>metagenomes</taxon>
        <taxon>ecological metagenomes</taxon>
    </lineage>
</organism>
<protein>
    <submittedName>
        <fullName evidence="2">Unannotated protein</fullName>
    </submittedName>
</protein>
<keyword evidence="1" id="KW-0472">Membrane</keyword>
<reference evidence="2" key="1">
    <citation type="submission" date="2020-05" db="EMBL/GenBank/DDBJ databases">
        <authorList>
            <person name="Chiriac C."/>
            <person name="Salcher M."/>
            <person name="Ghai R."/>
            <person name="Kavagutti S V."/>
        </authorList>
    </citation>
    <scope>NUCLEOTIDE SEQUENCE</scope>
</reference>
<sequence>MRGGWLLLRKVATASRTLPTGSPFGSKTAVPARRAINTRFIWFVLIFGLPSLAKGIGYRYCHVAAFISR</sequence>
<dbReference type="EMBL" id="CAFAAX010000021">
    <property type="protein sequence ID" value="CAB4807590.1"/>
    <property type="molecule type" value="Genomic_DNA"/>
</dbReference>
<gene>
    <name evidence="2" type="ORF">UFOPK3119_00311</name>
</gene>
<name>A0A6J6YDU2_9ZZZZ</name>
<keyword evidence="1" id="KW-0812">Transmembrane</keyword>
<evidence type="ECO:0000256" key="1">
    <source>
        <dbReference type="SAM" id="Phobius"/>
    </source>
</evidence>
<accession>A0A6J6YDU2</accession>